<dbReference type="PANTHER" id="PTHR11200">
    <property type="entry name" value="INOSITOL 5-PHOSPHATASE"/>
    <property type="match status" value="1"/>
</dbReference>
<evidence type="ECO:0000259" key="3">
    <source>
        <dbReference type="SMART" id="SM00128"/>
    </source>
</evidence>
<dbReference type="Gene3D" id="2.60.40.2840">
    <property type="match status" value="1"/>
</dbReference>
<feature type="compositionally biased region" description="Low complexity" evidence="1">
    <location>
        <begin position="474"/>
        <end position="491"/>
    </location>
</feature>
<dbReference type="AlphaFoldDB" id="A0A834VFB3"/>
<keyword evidence="2" id="KW-0472">Membrane</keyword>
<dbReference type="OrthoDB" id="62798at2759"/>
<dbReference type="Pfam" id="PF22669">
    <property type="entry name" value="Exo_endo_phos2"/>
    <property type="match status" value="1"/>
</dbReference>
<organism evidence="4">
    <name type="scientific">Sarcoptes scabiei</name>
    <name type="common">Itch mite</name>
    <name type="synonym">Acarus scabiei</name>
    <dbReference type="NCBI Taxonomy" id="52283"/>
    <lineage>
        <taxon>Eukaryota</taxon>
        <taxon>Metazoa</taxon>
        <taxon>Ecdysozoa</taxon>
        <taxon>Arthropoda</taxon>
        <taxon>Chelicerata</taxon>
        <taxon>Arachnida</taxon>
        <taxon>Acari</taxon>
        <taxon>Acariformes</taxon>
        <taxon>Sarcoptiformes</taxon>
        <taxon>Astigmata</taxon>
        <taxon>Psoroptidia</taxon>
        <taxon>Sarcoptoidea</taxon>
        <taxon>Sarcoptidae</taxon>
        <taxon>Sarcoptinae</taxon>
        <taxon>Sarcoptes</taxon>
    </lineage>
</organism>
<evidence type="ECO:0000313" key="6">
    <source>
        <dbReference type="Proteomes" id="UP000070412"/>
    </source>
</evidence>
<accession>A0A834VFB3</accession>
<feature type="region of interest" description="Disordered" evidence="1">
    <location>
        <begin position="609"/>
        <end position="630"/>
    </location>
</feature>
<dbReference type="Proteomes" id="UP000070412">
    <property type="component" value="Unassembled WGS sequence"/>
</dbReference>
<dbReference type="SMART" id="SM00128">
    <property type="entry name" value="IPPc"/>
    <property type="match status" value="1"/>
</dbReference>
<feature type="region of interest" description="Disordered" evidence="1">
    <location>
        <begin position="1"/>
        <end position="23"/>
    </location>
</feature>
<dbReference type="GO" id="GO:0046856">
    <property type="term" value="P:phosphatidylinositol dephosphorylation"/>
    <property type="evidence" value="ECO:0007669"/>
    <property type="project" value="InterPro"/>
</dbReference>
<dbReference type="EnsemblMetazoa" id="SSS_6801s_mrna">
    <property type="protein sequence ID" value="KAF7495447.1"/>
    <property type="gene ID" value="SSS_6801"/>
</dbReference>
<dbReference type="InterPro" id="IPR000300">
    <property type="entry name" value="IPPc"/>
</dbReference>
<dbReference type="GO" id="GO:0004439">
    <property type="term" value="F:phosphatidylinositol-4,5-bisphosphate 5-phosphatase activity"/>
    <property type="evidence" value="ECO:0007669"/>
    <property type="project" value="TreeGrafter"/>
</dbReference>
<reference evidence="6" key="1">
    <citation type="journal article" date="2020" name="PLoS Negl. Trop. Dis.">
        <title>High-quality nuclear genome for Sarcoptes scabiei-A critical resource for a neglected parasite.</title>
        <authorList>
            <person name="Korhonen P.K."/>
            <person name="Gasser R.B."/>
            <person name="Ma G."/>
            <person name="Wang T."/>
            <person name="Stroehlein A.J."/>
            <person name="Young N.D."/>
            <person name="Ang C.S."/>
            <person name="Fernando D.D."/>
            <person name="Lu H.C."/>
            <person name="Taylor S."/>
            <person name="Reynolds S.L."/>
            <person name="Mofiz E."/>
            <person name="Najaraj S.H."/>
            <person name="Gowda H."/>
            <person name="Madugundu A."/>
            <person name="Renuse S."/>
            <person name="Holt D."/>
            <person name="Pandey A."/>
            <person name="Papenfuss A.T."/>
            <person name="Fischer K."/>
        </authorList>
    </citation>
    <scope>NUCLEOTIDE SEQUENCE [LARGE SCALE GENOMIC DNA]</scope>
</reference>
<dbReference type="InterPro" id="IPR036691">
    <property type="entry name" value="Endo/exonu/phosph_ase_sf"/>
</dbReference>
<reference evidence="5" key="3">
    <citation type="submission" date="2022-06" db="UniProtKB">
        <authorList>
            <consortium name="EnsemblMetazoa"/>
        </authorList>
    </citation>
    <scope>IDENTIFICATION</scope>
</reference>
<proteinExistence type="predicted"/>
<feature type="domain" description="Inositol polyphosphate-related phosphatase" evidence="3">
    <location>
        <begin position="107"/>
        <end position="423"/>
    </location>
</feature>
<feature type="compositionally biased region" description="Polar residues" evidence="1">
    <location>
        <begin position="7"/>
        <end position="23"/>
    </location>
</feature>
<dbReference type="SUPFAM" id="SSF56219">
    <property type="entry name" value="DNase I-like"/>
    <property type="match status" value="1"/>
</dbReference>
<keyword evidence="6" id="KW-1185">Reference proteome</keyword>
<feature type="region of interest" description="Disordered" evidence="1">
    <location>
        <begin position="436"/>
        <end position="492"/>
    </location>
</feature>
<keyword evidence="2" id="KW-1133">Transmembrane helix</keyword>
<evidence type="ECO:0000313" key="4">
    <source>
        <dbReference type="EMBL" id="KAF7495447.1"/>
    </source>
</evidence>
<protein>
    <submittedName>
        <fullName evidence="4">Inositol polyphosphate 5-phosphatase K</fullName>
    </submittedName>
</protein>
<keyword evidence="2" id="KW-0812">Transmembrane</keyword>
<dbReference type="EMBL" id="WVUK01000048">
    <property type="protein sequence ID" value="KAF7495447.1"/>
    <property type="molecule type" value="Genomic_DNA"/>
</dbReference>
<name>A0A834VFB3_SARSC</name>
<evidence type="ECO:0000256" key="2">
    <source>
        <dbReference type="SAM" id="Phobius"/>
    </source>
</evidence>
<evidence type="ECO:0000313" key="5">
    <source>
        <dbReference type="EnsemblMetazoa" id="KAF7495447.1"/>
    </source>
</evidence>
<dbReference type="InterPro" id="IPR046985">
    <property type="entry name" value="IP5"/>
</dbReference>
<feature type="compositionally biased region" description="Basic and acidic residues" evidence="1">
    <location>
        <begin position="452"/>
        <end position="471"/>
    </location>
</feature>
<sequence length="683" mass="78925">MTEMNKFRSNPYNDDTAQAYNLKNSRSRTRQNRFIANDRHNRKITIAFILTFSVIIIASLFTAYIYFAGEADHQKNILLNSKMPCDDFHSAQSSFLTSRNDIANLDDHLSIYLLTWNVAGKEPYGSLIDLFAFNQRLYDVYVVALEELPLKSLMWLDNWSNELEALFANYEYVLLKSYSVMITKLFIFVKKRDLMQFSNIRMSSVKLVNNFSFKGGVAIRFVYKKVKIAFLGCHLTPHDENYGQRVKDYRYLMSEVNFGQETEKLNTQDITFILGDLNFRLNSVIGANEAEEYDYIVRYVKTHLTQPDQTKRFESLLNFDQIYYAMRNNEAFQQFEEPPINFAPTFKFVIGTCDYDDKRRPAWTDRILMRNLLKLQLGSKNDHSGLISKIEPKLIHYNSIPEYLNSDHKPVRQIAFIPILEMNKIKQQLFRQRRRIKKSIDSSGRSGISKPIESDPIKSTKSEPKKLRTEEDSSSSSSSSSTSSLSSLSTSFEEDTMNANDRIDVWSNIDDPDLFQKRYRIEFYHIPNWNVTKQFYAHFRLKLEDNASDQSETTDNEAENFLSEWDWVGLFPENFTSLDKFLTYSYPKLGSNMQAEEAVDALSMLSVGSDSNPSTIERSSQGDNTRNVTSTSNTENILTVYFDENCPIIAGRYLLIYVRANGDVIGVSDPFTIAQDIDLSSAI</sequence>
<gene>
    <name evidence="4" type="ORF">SSS_6801</name>
</gene>
<dbReference type="PANTHER" id="PTHR11200:SF275">
    <property type="entry name" value="LD06095P"/>
    <property type="match status" value="1"/>
</dbReference>
<evidence type="ECO:0000256" key="1">
    <source>
        <dbReference type="SAM" id="MobiDB-lite"/>
    </source>
</evidence>
<dbReference type="Gene3D" id="3.60.10.10">
    <property type="entry name" value="Endonuclease/exonuclease/phosphatase"/>
    <property type="match status" value="1"/>
</dbReference>
<feature type="transmembrane region" description="Helical" evidence="2">
    <location>
        <begin position="44"/>
        <end position="67"/>
    </location>
</feature>
<reference evidence="4" key="2">
    <citation type="submission" date="2020-01" db="EMBL/GenBank/DDBJ databases">
        <authorList>
            <person name="Korhonen P.K.K."/>
            <person name="Guangxu M.G."/>
            <person name="Wang T.W."/>
            <person name="Stroehlein A.J.S."/>
            <person name="Young N.D."/>
            <person name="Ang C.-S.A."/>
            <person name="Fernando D.W.F."/>
            <person name="Lu H.L."/>
            <person name="Taylor S.T."/>
            <person name="Ehtesham M.E.M."/>
            <person name="Najaraj S.H.N."/>
            <person name="Harsha G.H.G."/>
            <person name="Madugundu A.M."/>
            <person name="Renuse S.R."/>
            <person name="Holt D.H."/>
            <person name="Pandey A.P."/>
            <person name="Papenfuss A.P."/>
            <person name="Gasser R.B.G."/>
            <person name="Fischer K.F."/>
        </authorList>
    </citation>
    <scope>NUCLEOTIDE SEQUENCE</scope>
    <source>
        <strain evidence="4">SSS_KF_BRIS2020</strain>
    </source>
</reference>